<dbReference type="GO" id="GO:0043235">
    <property type="term" value="C:receptor complex"/>
    <property type="evidence" value="ECO:0007669"/>
    <property type="project" value="TreeGrafter"/>
</dbReference>
<dbReference type="PRINTS" id="PR00109">
    <property type="entry name" value="TYRKINASE"/>
</dbReference>
<evidence type="ECO:0000313" key="3">
    <source>
        <dbReference type="Proteomes" id="UP001432322"/>
    </source>
</evidence>
<accession>A0AAV5UQ90</accession>
<reference evidence="2" key="1">
    <citation type="submission" date="2023-10" db="EMBL/GenBank/DDBJ databases">
        <title>Genome assembly of Pristionchus species.</title>
        <authorList>
            <person name="Yoshida K."/>
            <person name="Sommer R.J."/>
        </authorList>
    </citation>
    <scope>NUCLEOTIDE SEQUENCE</scope>
    <source>
        <strain evidence="2">RS5133</strain>
    </source>
</reference>
<dbReference type="PROSITE" id="PS50011">
    <property type="entry name" value="PROTEIN_KINASE_DOM"/>
    <property type="match status" value="1"/>
</dbReference>
<sequence length="159" mass="17745">FREAEFARPLSHRNIVRTIGICTAVPYIVSEYMANGSLKSYLMKKKASQKPLSKLEYLPIAQKIACAMAHLEKLGIVHRDLAARNVLVGVDHNCIKLADFGLARRVLDSGYYKASKGLFAYKWTAPEAWSAEAAQRGKFTSASDVWSFAVVLWELYSDG</sequence>
<dbReference type="GO" id="GO:0005524">
    <property type="term" value="F:ATP binding"/>
    <property type="evidence" value="ECO:0007669"/>
    <property type="project" value="InterPro"/>
</dbReference>
<dbReference type="SUPFAM" id="SSF56112">
    <property type="entry name" value="Protein kinase-like (PK-like)"/>
    <property type="match status" value="1"/>
</dbReference>
<dbReference type="GO" id="GO:0005886">
    <property type="term" value="C:plasma membrane"/>
    <property type="evidence" value="ECO:0007669"/>
    <property type="project" value="TreeGrafter"/>
</dbReference>
<dbReference type="SMART" id="SM00219">
    <property type="entry name" value="TyrKc"/>
    <property type="match status" value="1"/>
</dbReference>
<comment type="caution">
    <text evidence="2">The sequence shown here is derived from an EMBL/GenBank/DDBJ whole genome shotgun (WGS) entry which is preliminary data.</text>
</comment>
<name>A0AAV5UQ90_9BILA</name>
<dbReference type="Gene3D" id="1.10.510.10">
    <property type="entry name" value="Transferase(Phosphotransferase) domain 1"/>
    <property type="match status" value="1"/>
</dbReference>
<dbReference type="PANTHER" id="PTHR24416">
    <property type="entry name" value="TYROSINE-PROTEIN KINASE RECEPTOR"/>
    <property type="match status" value="1"/>
</dbReference>
<protein>
    <recommendedName>
        <fullName evidence="1">Protein kinase domain-containing protein</fullName>
    </recommendedName>
</protein>
<dbReference type="InterPro" id="IPR008266">
    <property type="entry name" value="Tyr_kinase_AS"/>
</dbReference>
<evidence type="ECO:0000259" key="1">
    <source>
        <dbReference type="PROSITE" id="PS50011"/>
    </source>
</evidence>
<proteinExistence type="predicted"/>
<dbReference type="Proteomes" id="UP001432322">
    <property type="component" value="Unassembled WGS sequence"/>
</dbReference>
<dbReference type="PROSITE" id="PS00109">
    <property type="entry name" value="PROTEIN_KINASE_TYR"/>
    <property type="match status" value="1"/>
</dbReference>
<feature type="non-terminal residue" evidence="2">
    <location>
        <position position="159"/>
    </location>
</feature>
<dbReference type="InterPro" id="IPR001245">
    <property type="entry name" value="Ser-Thr/Tyr_kinase_cat_dom"/>
</dbReference>
<dbReference type="InterPro" id="IPR011009">
    <property type="entry name" value="Kinase-like_dom_sf"/>
</dbReference>
<dbReference type="InterPro" id="IPR050122">
    <property type="entry name" value="RTK"/>
</dbReference>
<dbReference type="GO" id="GO:0007169">
    <property type="term" value="P:cell surface receptor protein tyrosine kinase signaling pathway"/>
    <property type="evidence" value="ECO:0007669"/>
    <property type="project" value="TreeGrafter"/>
</dbReference>
<dbReference type="GO" id="GO:0004714">
    <property type="term" value="F:transmembrane receptor protein tyrosine kinase activity"/>
    <property type="evidence" value="ECO:0007669"/>
    <property type="project" value="TreeGrafter"/>
</dbReference>
<dbReference type="PANTHER" id="PTHR24416:SF631">
    <property type="entry name" value="SERINE_THREONINE_TYROSINE KINASE 1"/>
    <property type="match status" value="1"/>
</dbReference>
<gene>
    <name evidence="2" type="ORF">PFISCL1PPCAC_568</name>
</gene>
<dbReference type="Pfam" id="PF07714">
    <property type="entry name" value="PK_Tyr_Ser-Thr"/>
    <property type="match status" value="1"/>
</dbReference>
<dbReference type="InterPro" id="IPR020635">
    <property type="entry name" value="Tyr_kinase_cat_dom"/>
</dbReference>
<keyword evidence="3" id="KW-1185">Reference proteome</keyword>
<feature type="domain" description="Protein kinase" evidence="1">
    <location>
        <begin position="1"/>
        <end position="159"/>
    </location>
</feature>
<organism evidence="2 3">
    <name type="scientific">Pristionchus fissidentatus</name>
    <dbReference type="NCBI Taxonomy" id="1538716"/>
    <lineage>
        <taxon>Eukaryota</taxon>
        <taxon>Metazoa</taxon>
        <taxon>Ecdysozoa</taxon>
        <taxon>Nematoda</taxon>
        <taxon>Chromadorea</taxon>
        <taxon>Rhabditida</taxon>
        <taxon>Rhabditina</taxon>
        <taxon>Diplogasteromorpha</taxon>
        <taxon>Diplogasteroidea</taxon>
        <taxon>Neodiplogasteridae</taxon>
        <taxon>Pristionchus</taxon>
    </lineage>
</organism>
<feature type="non-terminal residue" evidence="2">
    <location>
        <position position="1"/>
    </location>
</feature>
<evidence type="ECO:0000313" key="2">
    <source>
        <dbReference type="EMBL" id="GMT09271.1"/>
    </source>
</evidence>
<dbReference type="AlphaFoldDB" id="A0AAV5UQ90"/>
<dbReference type="InterPro" id="IPR000719">
    <property type="entry name" value="Prot_kinase_dom"/>
</dbReference>
<dbReference type="EMBL" id="BTSY01000001">
    <property type="protein sequence ID" value="GMT09271.1"/>
    <property type="molecule type" value="Genomic_DNA"/>
</dbReference>